<dbReference type="RefSeq" id="WP_249307645.1">
    <property type="nucleotide sequence ID" value="NZ_JACRSZ010000004.1"/>
</dbReference>
<evidence type="ECO:0000313" key="2">
    <source>
        <dbReference type="EMBL" id="MBC8572615.1"/>
    </source>
</evidence>
<evidence type="ECO:0008006" key="4">
    <source>
        <dbReference type="Google" id="ProtNLM"/>
    </source>
</evidence>
<gene>
    <name evidence="2" type="ORF">H8716_05875</name>
</gene>
<name>A0ABR7N888_9FIRM</name>
<dbReference type="Proteomes" id="UP000657421">
    <property type="component" value="Unassembled WGS sequence"/>
</dbReference>
<evidence type="ECO:0000313" key="3">
    <source>
        <dbReference type="Proteomes" id="UP000657421"/>
    </source>
</evidence>
<organism evidence="2 3">
    <name type="scientific">Jingyaoa shaoxingensis</name>
    <dbReference type="NCBI Taxonomy" id="2763671"/>
    <lineage>
        <taxon>Bacteria</taxon>
        <taxon>Bacillati</taxon>
        <taxon>Bacillota</taxon>
        <taxon>Clostridia</taxon>
        <taxon>Lachnospirales</taxon>
        <taxon>Lachnospiraceae</taxon>
        <taxon>Jingyaoa</taxon>
    </lineage>
</organism>
<feature type="signal peptide" evidence="1">
    <location>
        <begin position="1"/>
        <end position="23"/>
    </location>
</feature>
<accession>A0ABR7N888</accession>
<dbReference type="Gene3D" id="2.180.10.10">
    <property type="entry name" value="RHS repeat-associated core"/>
    <property type="match status" value="1"/>
</dbReference>
<reference evidence="2 3" key="1">
    <citation type="submission" date="2020-08" db="EMBL/GenBank/DDBJ databases">
        <title>Genome public.</title>
        <authorList>
            <person name="Liu C."/>
            <person name="Sun Q."/>
        </authorList>
    </citation>
    <scope>NUCLEOTIDE SEQUENCE [LARGE SCALE GENOMIC DNA]</scope>
    <source>
        <strain evidence="2 3">NSJ-46</strain>
    </source>
</reference>
<sequence length="207" mass="24131">MMGKKITFLILAELVVMLSQVKASDVYTNAWIKKVYYDTLGNAISGIDRTYDEEGKILTEHVYSEEGIPEGEYIEYETDEYGRVTEGIAYQENGTPLGVIMTYEYDDNDNLTKIITDTGDAKQIMLYEYDDQGNVIYRKFSEGENVFLDEKTENIYDQKNRLIKSICYAEDDIEVTEYHYNDKNQVIREDIFDNQKNSKGHFEYSYS</sequence>
<keyword evidence="1" id="KW-0732">Signal</keyword>
<comment type="caution">
    <text evidence="2">The sequence shown here is derived from an EMBL/GenBank/DDBJ whole genome shotgun (WGS) entry which is preliminary data.</text>
</comment>
<evidence type="ECO:0000256" key="1">
    <source>
        <dbReference type="SAM" id="SignalP"/>
    </source>
</evidence>
<dbReference type="EMBL" id="JACRSZ010000004">
    <property type="protein sequence ID" value="MBC8572615.1"/>
    <property type="molecule type" value="Genomic_DNA"/>
</dbReference>
<protein>
    <recommendedName>
        <fullName evidence="4">RHS repeat protein</fullName>
    </recommendedName>
</protein>
<proteinExistence type="predicted"/>
<feature type="chain" id="PRO_5046345668" description="RHS repeat protein" evidence="1">
    <location>
        <begin position="24"/>
        <end position="207"/>
    </location>
</feature>
<keyword evidence="3" id="KW-1185">Reference proteome</keyword>